<dbReference type="AlphaFoldDB" id="A0A2I0U7W8"/>
<gene>
    <name evidence="1" type="ORF">llap_7593</name>
</gene>
<reference evidence="2" key="2">
    <citation type="submission" date="2017-12" db="EMBL/GenBank/DDBJ databases">
        <title>Genome sequence of the Bar-tailed Godwit (Limosa lapponica baueri).</title>
        <authorList>
            <person name="Lima N.C.B."/>
            <person name="Parody-Merino A.M."/>
            <person name="Battley P.F."/>
            <person name="Fidler A.E."/>
            <person name="Prosdocimi F."/>
        </authorList>
    </citation>
    <scope>NUCLEOTIDE SEQUENCE [LARGE SCALE GENOMIC DNA]</scope>
</reference>
<protein>
    <submittedName>
        <fullName evidence="1">Uncharacterized protein</fullName>
    </submittedName>
</protein>
<dbReference type="EMBL" id="KZ506031">
    <property type="protein sequence ID" value="PKU42121.1"/>
    <property type="molecule type" value="Genomic_DNA"/>
</dbReference>
<name>A0A2I0U7W8_LIMLA</name>
<sequence length="128" mass="14036">MAGAVASQRKFAEQLMEIEIAAKFPLPRDPPAPLDAVRHYPLPSASILVSKRRQAYESSKHLPDEEVSAGKEAAAALSKLHLLQKFCNSGENVRDVESYLSPKSRQNPKSADCRYYALTTGLISNHTG</sequence>
<evidence type="ECO:0000313" key="1">
    <source>
        <dbReference type="EMBL" id="PKU42121.1"/>
    </source>
</evidence>
<keyword evidence="2" id="KW-1185">Reference proteome</keyword>
<evidence type="ECO:0000313" key="2">
    <source>
        <dbReference type="Proteomes" id="UP000233556"/>
    </source>
</evidence>
<accession>A0A2I0U7W8</accession>
<organism evidence="1 2">
    <name type="scientific">Limosa lapponica baueri</name>
    <dbReference type="NCBI Taxonomy" id="1758121"/>
    <lineage>
        <taxon>Eukaryota</taxon>
        <taxon>Metazoa</taxon>
        <taxon>Chordata</taxon>
        <taxon>Craniata</taxon>
        <taxon>Vertebrata</taxon>
        <taxon>Euteleostomi</taxon>
        <taxon>Archelosauria</taxon>
        <taxon>Archosauria</taxon>
        <taxon>Dinosauria</taxon>
        <taxon>Saurischia</taxon>
        <taxon>Theropoda</taxon>
        <taxon>Coelurosauria</taxon>
        <taxon>Aves</taxon>
        <taxon>Neognathae</taxon>
        <taxon>Neoaves</taxon>
        <taxon>Charadriiformes</taxon>
        <taxon>Scolopacidae</taxon>
        <taxon>Limosa</taxon>
    </lineage>
</organism>
<dbReference type="Proteomes" id="UP000233556">
    <property type="component" value="Unassembled WGS sequence"/>
</dbReference>
<proteinExistence type="predicted"/>
<reference evidence="2" key="1">
    <citation type="submission" date="2017-11" db="EMBL/GenBank/DDBJ databases">
        <authorList>
            <person name="Lima N.C."/>
            <person name="Parody-Merino A.M."/>
            <person name="Battley P.F."/>
            <person name="Fidler A.E."/>
            <person name="Prosdocimi F."/>
        </authorList>
    </citation>
    <scope>NUCLEOTIDE SEQUENCE [LARGE SCALE GENOMIC DNA]</scope>
</reference>